<feature type="domain" description="SH3b" evidence="2">
    <location>
        <begin position="176"/>
        <end position="235"/>
    </location>
</feature>
<feature type="chain" id="PRO_5032511371" evidence="1">
    <location>
        <begin position="21"/>
        <end position="247"/>
    </location>
</feature>
<accession>A0A8B0SMP8</accession>
<keyword evidence="1" id="KW-0732">Signal</keyword>
<evidence type="ECO:0000313" key="4">
    <source>
        <dbReference type="EMBL" id="QTX12159.1"/>
    </source>
</evidence>
<name>A0A8B0SMP8_9GAMM</name>
<dbReference type="EMBL" id="CP072748">
    <property type="protein sequence ID" value="QTX12159.1"/>
    <property type="molecule type" value="Genomic_DNA"/>
</dbReference>
<keyword evidence="5" id="KW-1185">Reference proteome</keyword>
<evidence type="ECO:0000313" key="5">
    <source>
        <dbReference type="Proteomes" id="UP000664466"/>
    </source>
</evidence>
<reference evidence="3 5" key="1">
    <citation type="submission" date="2021-03" db="EMBL/GenBank/DDBJ databases">
        <title>Draft genome and methylome analysis of Thiotrix fructosivoruns ATCC 49748.</title>
        <authorList>
            <person name="Fomenkov A."/>
            <person name="Grabovich M.Y."/>
            <person name="Roberts R.J."/>
        </authorList>
    </citation>
    <scope>NUCLEOTIDE SEQUENCE [LARGE SCALE GENOMIC DNA]</scope>
    <source>
        <strain evidence="3 5">ATCC 49748</strain>
    </source>
</reference>
<feature type="signal peptide" evidence="1">
    <location>
        <begin position="1"/>
        <end position="20"/>
    </location>
</feature>
<proteinExistence type="predicted"/>
<evidence type="ECO:0000256" key="1">
    <source>
        <dbReference type="SAM" id="SignalP"/>
    </source>
</evidence>
<dbReference type="RefSeq" id="WP_207250048.1">
    <property type="nucleotide sequence ID" value="NZ_JAFMPM010000006.1"/>
</dbReference>
<dbReference type="Pfam" id="PF08239">
    <property type="entry name" value="SH3_3"/>
    <property type="match status" value="1"/>
</dbReference>
<dbReference type="AlphaFoldDB" id="A0A8B0SMP8"/>
<sequence>MTKSFSLCIALVLTATTVNAETITTRFGSLSINDENMLLFQGKSLTPTIQGNNSLSVLGTYPLKNSDAVLIQDNGGTACPAQLYFVELSKKGVKATSVFGSCSDLVEAKQTGEVVTVTMPGFMGPFEPESEKEKAANSTEIYRYTAGIVTEEKAKVPQKSSENTSGEWHTVIAEPNLVVRSKPAVTGEKLGNVPHGGKIKVIEKTDKTDSIGGRDGVWVKIEWQDTTGYAFDAFLESMDSQDSAGAK</sequence>
<dbReference type="Gene3D" id="2.30.30.40">
    <property type="entry name" value="SH3 Domains"/>
    <property type="match status" value="1"/>
</dbReference>
<organism evidence="4">
    <name type="scientific">Thiothrix fructosivorans</name>
    <dbReference type="NCBI Taxonomy" id="111770"/>
    <lineage>
        <taxon>Bacteria</taxon>
        <taxon>Pseudomonadati</taxon>
        <taxon>Pseudomonadota</taxon>
        <taxon>Gammaproteobacteria</taxon>
        <taxon>Thiotrichales</taxon>
        <taxon>Thiotrichaceae</taxon>
        <taxon>Thiothrix</taxon>
    </lineage>
</organism>
<dbReference type="Proteomes" id="UP000664466">
    <property type="component" value="Unassembled WGS sequence"/>
</dbReference>
<dbReference type="EMBL" id="JAFMPM010000006">
    <property type="protein sequence ID" value="MBO0612356.1"/>
    <property type="molecule type" value="Genomic_DNA"/>
</dbReference>
<dbReference type="InterPro" id="IPR003646">
    <property type="entry name" value="SH3-like_bac-type"/>
</dbReference>
<reference evidence="4" key="2">
    <citation type="submission" date="2021-04" db="EMBL/GenBank/DDBJ databases">
        <title>Complete Genome and methylome analysis of Thiothrix fructosivorans ATCC 49748.</title>
        <authorList>
            <person name="Fomenkov A."/>
            <person name="Sun L."/>
            <person name="Vincze T."/>
            <person name="Grabovich M.Y."/>
            <person name="Roberts R.J."/>
        </authorList>
    </citation>
    <scope>NUCLEOTIDE SEQUENCE</scope>
    <source>
        <strain evidence="4">ATCC 49748</strain>
    </source>
</reference>
<evidence type="ECO:0000313" key="3">
    <source>
        <dbReference type="EMBL" id="MBO0612356.1"/>
    </source>
</evidence>
<evidence type="ECO:0000259" key="2">
    <source>
        <dbReference type="Pfam" id="PF08239"/>
    </source>
</evidence>
<gene>
    <name evidence="4" type="ORF">J1836_007490</name>
    <name evidence="3" type="ORF">J1836_05335</name>
</gene>
<protein>
    <submittedName>
        <fullName evidence="4">SH3 domain-containing protein</fullName>
    </submittedName>
</protein>